<evidence type="ECO:0000256" key="8">
    <source>
        <dbReference type="ARBA" id="ARBA00023239"/>
    </source>
</evidence>
<dbReference type="Gene3D" id="3.30.390.10">
    <property type="entry name" value="Enolase-like, N-terminal domain"/>
    <property type="match status" value="1"/>
</dbReference>
<evidence type="ECO:0000313" key="12">
    <source>
        <dbReference type="Proteomes" id="UP000462152"/>
    </source>
</evidence>
<comment type="catalytic activity">
    <reaction evidence="1">
        <text>D-glucarate = 5-dehydro-4-deoxy-D-glucarate + H2O</text>
        <dbReference type="Rhea" id="RHEA:14573"/>
        <dbReference type="ChEBI" id="CHEBI:15377"/>
        <dbReference type="ChEBI" id="CHEBI:30612"/>
        <dbReference type="ChEBI" id="CHEBI:42819"/>
        <dbReference type="EC" id="4.2.1.40"/>
    </reaction>
</comment>
<name>A0A7K1LJQ0_9MICC</name>
<dbReference type="EC" id="4.2.1.40" evidence="5"/>
<dbReference type="Pfam" id="PF02746">
    <property type="entry name" value="MR_MLE_N"/>
    <property type="match status" value="1"/>
</dbReference>
<dbReference type="Gene3D" id="3.20.20.120">
    <property type="entry name" value="Enolase-like C-terminal domain"/>
    <property type="match status" value="1"/>
</dbReference>
<feature type="domain" description="Mandelate racemase/muconate lactonizing enzyme C-terminal" evidence="10">
    <location>
        <begin position="171"/>
        <end position="265"/>
    </location>
</feature>
<evidence type="ECO:0000256" key="3">
    <source>
        <dbReference type="ARBA" id="ARBA00005183"/>
    </source>
</evidence>
<evidence type="ECO:0000256" key="4">
    <source>
        <dbReference type="ARBA" id="ARBA00009938"/>
    </source>
</evidence>
<comment type="pathway">
    <text evidence="3">Carbohydrate acid metabolism; D-glucarate degradation; 2,5-dioxopentanoate from D-glucarate: step 1/2.</text>
</comment>
<evidence type="ECO:0000256" key="7">
    <source>
        <dbReference type="ARBA" id="ARBA00022842"/>
    </source>
</evidence>
<dbReference type="Proteomes" id="UP000462152">
    <property type="component" value="Unassembled WGS sequence"/>
</dbReference>
<dbReference type="InterPro" id="IPR034598">
    <property type="entry name" value="GlucD-like"/>
</dbReference>
<dbReference type="InterPro" id="IPR036849">
    <property type="entry name" value="Enolase-like_C_sf"/>
</dbReference>
<dbReference type="SFLD" id="SFLDG00055">
    <property type="entry name" value="glucarate_dehydratase"/>
    <property type="match status" value="1"/>
</dbReference>
<protein>
    <recommendedName>
        <fullName evidence="5">glucarate dehydratase</fullName>
        <ecNumber evidence="5">4.2.1.40</ecNumber>
    </recommendedName>
</protein>
<dbReference type="EMBL" id="WOGT01000005">
    <property type="protein sequence ID" value="MUN55427.1"/>
    <property type="molecule type" value="Genomic_DNA"/>
</dbReference>
<evidence type="ECO:0000313" key="11">
    <source>
        <dbReference type="EMBL" id="MUN55427.1"/>
    </source>
</evidence>
<comment type="caution">
    <text evidence="11">The sequence shown here is derived from an EMBL/GenBank/DDBJ whole genome shotgun (WGS) entry which is preliminary data.</text>
</comment>
<keyword evidence="12" id="KW-1185">Reference proteome</keyword>
<reference evidence="11 12" key="1">
    <citation type="submission" date="2019-12" db="EMBL/GenBank/DDBJ databases">
        <authorList>
            <person name="Li J."/>
            <person name="Shi Y."/>
            <person name="Xu G."/>
            <person name="Xiao D."/>
            <person name="Ran X."/>
        </authorList>
    </citation>
    <scope>NUCLEOTIDE SEQUENCE [LARGE SCALE GENOMIC DNA]</scope>
    <source>
        <strain evidence="11 12">JCM 15915</strain>
    </source>
</reference>
<dbReference type="InterPro" id="IPR029065">
    <property type="entry name" value="Enolase_C-like"/>
</dbReference>
<dbReference type="PANTHER" id="PTHR48080:SF4">
    <property type="entry name" value="GLUCARATE DEHYDRATASE"/>
    <property type="match status" value="1"/>
</dbReference>
<evidence type="ECO:0000256" key="5">
    <source>
        <dbReference type="ARBA" id="ARBA00011973"/>
    </source>
</evidence>
<evidence type="ECO:0000256" key="6">
    <source>
        <dbReference type="ARBA" id="ARBA00022723"/>
    </source>
</evidence>
<dbReference type="InterPro" id="IPR013341">
    <property type="entry name" value="Mandelate_racemase_N_dom"/>
</dbReference>
<gene>
    <name evidence="11" type="ORF">GMA10_09440</name>
</gene>
<dbReference type="SUPFAM" id="SSF51604">
    <property type="entry name" value="Enolase C-terminal domain-like"/>
    <property type="match status" value="1"/>
</dbReference>
<dbReference type="PANTHER" id="PTHR48080">
    <property type="entry name" value="D-GALACTONATE DEHYDRATASE-RELATED"/>
    <property type="match status" value="1"/>
</dbReference>
<evidence type="ECO:0000259" key="10">
    <source>
        <dbReference type="SMART" id="SM00922"/>
    </source>
</evidence>
<dbReference type="InterPro" id="IPR034593">
    <property type="entry name" value="DgoD-like"/>
</dbReference>
<dbReference type="SFLD" id="SFLDS00001">
    <property type="entry name" value="Enolase"/>
    <property type="match status" value="1"/>
</dbReference>
<feature type="active site" description="Proton acceptor" evidence="9">
    <location>
        <position position="320"/>
    </location>
</feature>
<dbReference type="RefSeq" id="WP_129316397.1">
    <property type="nucleotide sequence ID" value="NZ_NOIQ01000027.1"/>
</dbReference>
<dbReference type="SUPFAM" id="SSF54826">
    <property type="entry name" value="Enolase N-terminal domain-like"/>
    <property type="match status" value="1"/>
</dbReference>
<feature type="active site" description="Proton acceptor" evidence="9">
    <location>
        <position position="193"/>
    </location>
</feature>
<dbReference type="AlphaFoldDB" id="A0A7K1LJQ0"/>
<dbReference type="SMART" id="SM00922">
    <property type="entry name" value="MR_MLE"/>
    <property type="match status" value="1"/>
</dbReference>
<accession>A0A7K1LJQ0</accession>
<dbReference type="OrthoDB" id="9774531at2"/>
<dbReference type="CDD" id="cd03323">
    <property type="entry name" value="D-glucarate_dehydratase"/>
    <property type="match status" value="1"/>
</dbReference>
<dbReference type="Pfam" id="PF13378">
    <property type="entry name" value="MR_MLE_C"/>
    <property type="match status" value="1"/>
</dbReference>
<evidence type="ECO:0000256" key="2">
    <source>
        <dbReference type="ARBA" id="ARBA00001946"/>
    </source>
</evidence>
<comment type="similarity">
    <text evidence="4">Belongs to the mandelate racemase/muconate lactonizing enzyme family. GlucD subfamily.</text>
</comment>
<keyword evidence="7" id="KW-0460">Magnesium</keyword>
<organism evidence="11 12">
    <name type="scientific">Rothia koreensis</name>
    <dbReference type="NCBI Taxonomy" id="592378"/>
    <lineage>
        <taxon>Bacteria</taxon>
        <taxon>Bacillati</taxon>
        <taxon>Actinomycetota</taxon>
        <taxon>Actinomycetes</taxon>
        <taxon>Micrococcales</taxon>
        <taxon>Micrococcaceae</taxon>
        <taxon>Rothia</taxon>
    </lineage>
</organism>
<evidence type="ECO:0000256" key="9">
    <source>
        <dbReference type="PIRSR" id="PIRSR634598-1"/>
    </source>
</evidence>
<keyword evidence="6" id="KW-0479">Metal-binding</keyword>
<evidence type="ECO:0000256" key="1">
    <source>
        <dbReference type="ARBA" id="ARBA00001426"/>
    </source>
</evidence>
<dbReference type="GO" id="GO:0008872">
    <property type="term" value="F:glucarate dehydratase activity"/>
    <property type="evidence" value="ECO:0007669"/>
    <property type="project" value="UniProtKB-EC"/>
</dbReference>
<keyword evidence="8" id="KW-0456">Lyase</keyword>
<comment type="cofactor">
    <cofactor evidence="2">
        <name>Mg(2+)</name>
        <dbReference type="ChEBI" id="CHEBI:18420"/>
    </cofactor>
</comment>
<dbReference type="GO" id="GO:0046872">
    <property type="term" value="F:metal ion binding"/>
    <property type="evidence" value="ECO:0007669"/>
    <property type="project" value="UniProtKB-KW"/>
</dbReference>
<dbReference type="InterPro" id="IPR029017">
    <property type="entry name" value="Enolase-like_N"/>
</dbReference>
<dbReference type="InterPro" id="IPR013342">
    <property type="entry name" value="Mandelate_racemase_C"/>
</dbReference>
<proteinExistence type="inferred from homology"/>
<sequence length="424" mass="45293">MTDTTTIADIRITPVAFADPPLLNSVGVHEPYALRSVVEVETSGGVVGLGESYGSSIHVSRLKMAAESLRGLDVQNPYALRQAVARALTDDRTSGGDGMAGMVTASSTLDRVYSPFEVAALDIQGQQYGVPVSTLLGGLARDEVSFTGYLFYKWAGHPGAEPDRWGEALDAAGILAQAETMVEEYGFTALKLKGGVLAPEAEAEAVGALADRFPGMPIRLDPNAVWSVETAVRVGRRLEGKLEYLEDPSPGLDGMADVRQRVPMPLATNMAVVAFDQLPESVRRGSVDVILSDPHFWGGLGQTKLLAGVAQTFGMGLSMHSNSHLGISMAAMLHAAGATPNIDYACDTHWPWKDPEDDVVAGSPFSFDAGAVAVPTSPGLGVSLDRDKLRRLHEQYLASGMTERDDTGYMRRFDPAFDPSLGRW</sequence>